<dbReference type="EMBL" id="SMAI01000006">
    <property type="protein sequence ID" value="TCT04601.1"/>
    <property type="molecule type" value="Genomic_DNA"/>
</dbReference>
<dbReference type="AlphaFoldDB" id="A0A4R3LVJ2"/>
<dbReference type="InterPro" id="IPR006342">
    <property type="entry name" value="FkbM_mtfrase"/>
</dbReference>
<dbReference type="InterPro" id="IPR029063">
    <property type="entry name" value="SAM-dependent_MTases_sf"/>
</dbReference>
<dbReference type="Gene3D" id="3.40.50.150">
    <property type="entry name" value="Vaccinia Virus protein VP39"/>
    <property type="match status" value="1"/>
</dbReference>
<evidence type="ECO:0000313" key="3">
    <source>
        <dbReference type="Proteomes" id="UP000294664"/>
    </source>
</evidence>
<dbReference type="RefSeq" id="WP_132031379.1">
    <property type="nucleotide sequence ID" value="NZ_SMAI01000006.1"/>
</dbReference>
<sequence>MIKEKLVGTVQRLVAKNRFGVAFSIKLREQCNSIIGLSLSSGIEPTQNGELLLIDVVAPRSRYFVDVGANVGNWSLMFADRMTHAKGLAFEPGPQTVERLRAALRGAGFGGIEVVASAVSDLPGTLRFWEEAGYGETSSLLSQHSHPDAKAVAVPVTTLDIEMQTRGVERIDFLKIDAEGFDLNVLRGAAGYLGGQRIRVLQFEYNAPWALAGGTIQAAFRLLEGNGYKVRLLMRDGLFIVNPAMAGEYFRYGNYVAYCPCECGELLEAGARPFDALFA</sequence>
<dbReference type="GO" id="GO:0032259">
    <property type="term" value="P:methylation"/>
    <property type="evidence" value="ECO:0007669"/>
    <property type="project" value="UniProtKB-KW"/>
</dbReference>
<keyword evidence="2" id="KW-0808">Transferase</keyword>
<gene>
    <name evidence="2" type="ORF">EDC64_10630</name>
</gene>
<keyword evidence="3" id="KW-1185">Reference proteome</keyword>
<reference evidence="2 3" key="1">
    <citation type="submission" date="2019-03" db="EMBL/GenBank/DDBJ databases">
        <title>Genomic Encyclopedia of Type Strains, Phase IV (KMG-IV): sequencing the most valuable type-strain genomes for metagenomic binning, comparative biology and taxonomic classification.</title>
        <authorList>
            <person name="Goeker M."/>
        </authorList>
    </citation>
    <scope>NUCLEOTIDE SEQUENCE [LARGE SCALE GENOMIC DNA]</scope>
    <source>
        <strain evidence="2 3">DSM 9035</strain>
    </source>
</reference>
<dbReference type="PANTHER" id="PTHR34203:SF15">
    <property type="entry name" value="SLL1173 PROTEIN"/>
    <property type="match status" value="1"/>
</dbReference>
<dbReference type="PANTHER" id="PTHR34203">
    <property type="entry name" value="METHYLTRANSFERASE, FKBM FAMILY PROTEIN"/>
    <property type="match status" value="1"/>
</dbReference>
<evidence type="ECO:0000313" key="2">
    <source>
        <dbReference type="EMBL" id="TCT04601.1"/>
    </source>
</evidence>
<accession>A0A4R3LVJ2</accession>
<evidence type="ECO:0000259" key="1">
    <source>
        <dbReference type="Pfam" id="PF05050"/>
    </source>
</evidence>
<keyword evidence="2" id="KW-0489">Methyltransferase</keyword>
<dbReference type="NCBIfam" id="TIGR01444">
    <property type="entry name" value="fkbM_fam"/>
    <property type="match status" value="1"/>
</dbReference>
<feature type="domain" description="Methyltransferase FkbM" evidence="1">
    <location>
        <begin position="66"/>
        <end position="229"/>
    </location>
</feature>
<organism evidence="2 3">
    <name type="scientific">Aquabacter spiritensis</name>
    <dbReference type="NCBI Taxonomy" id="933073"/>
    <lineage>
        <taxon>Bacteria</taxon>
        <taxon>Pseudomonadati</taxon>
        <taxon>Pseudomonadota</taxon>
        <taxon>Alphaproteobacteria</taxon>
        <taxon>Hyphomicrobiales</taxon>
        <taxon>Xanthobacteraceae</taxon>
        <taxon>Aquabacter</taxon>
    </lineage>
</organism>
<dbReference type="Pfam" id="PF05050">
    <property type="entry name" value="Methyltransf_21"/>
    <property type="match status" value="1"/>
</dbReference>
<name>A0A4R3LVJ2_9HYPH</name>
<dbReference type="GO" id="GO:0008168">
    <property type="term" value="F:methyltransferase activity"/>
    <property type="evidence" value="ECO:0007669"/>
    <property type="project" value="UniProtKB-KW"/>
</dbReference>
<dbReference type="Proteomes" id="UP000294664">
    <property type="component" value="Unassembled WGS sequence"/>
</dbReference>
<dbReference type="InterPro" id="IPR052514">
    <property type="entry name" value="SAM-dependent_MTase"/>
</dbReference>
<proteinExistence type="predicted"/>
<dbReference type="SUPFAM" id="SSF53335">
    <property type="entry name" value="S-adenosyl-L-methionine-dependent methyltransferases"/>
    <property type="match status" value="1"/>
</dbReference>
<protein>
    <submittedName>
        <fullName evidence="2">FkbM family methyltransferase</fullName>
    </submittedName>
</protein>
<dbReference type="OrthoDB" id="9814604at2"/>
<comment type="caution">
    <text evidence="2">The sequence shown here is derived from an EMBL/GenBank/DDBJ whole genome shotgun (WGS) entry which is preliminary data.</text>
</comment>